<feature type="region of interest" description="Disordered" evidence="3">
    <location>
        <begin position="182"/>
        <end position="207"/>
    </location>
</feature>
<organism evidence="5 6">
    <name type="scientific">Papaver atlanticum</name>
    <dbReference type="NCBI Taxonomy" id="357466"/>
    <lineage>
        <taxon>Eukaryota</taxon>
        <taxon>Viridiplantae</taxon>
        <taxon>Streptophyta</taxon>
        <taxon>Embryophyta</taxon>
        <taxon>Tracheophyta</taxon>
        <taxon>Spermatophyta</taxon>
        <taxon>Magnoliopsida</taxon>
        <taxon>Ranunculales</taxon>
        <taxon>Papaveraceae</taxon>
        <taxon>Papaveroideae</taxon>
        <taxon>Papaver</taxon>
    </lineage>
</organism>
<dbReference type="InterPro" id="IPR016197">
    <property type="entry name" value="Chromo-like_dom_sf"/>
</dbReference>
<dbReference type="GO" id="GO:0003886">
    <property type="term" value="F:DNA (cytosine-5-)-methyltransferase activity"/>
    <property type="evidence" value="ECO:0007669"/>
    <property type="project" value="TreeGrafter"/>
</dbReference>
<name>A0AAD4XWU5_9MAGN</name>
<proteinExistence type="predicted"/>
<keyword evidence="2" id="KW-0539">Nucleus</keyword>
<dbReference type="InterPro" id="IPR050390">
    <property type="entry name" value="C5-Methyltransferase"/>
</dbReference>
<feature type="domain" description="Chromo" evidence="4">
    <location>
        <begin position="210"/>
        <end position="265"/>
    </location>
</feature>
<dbReference type="AlphaFoldDB" id="A0AAD4XWU5"/>
<protein>
    <recommendedName>
        <fullName evidence="4">Chromo domain-containing protein</fullName>
    </recommendedName>
</protein>
<accession>A0AAD4XWU5</accession>
<dbReference type="Pfam" id="PF00385">
    <property type="entry name" value="Chromo"/>
    <property type="match status" value="1"/>
</dbReference>
<dbReference type="Proteomes" id="UP001202328">
    <property type="component" value="Unassembled WGS sequence"/>
</dbReference>
<evidence type="ECO:0000256" key="3">
    <source>
        <dbReference type="SAM" id="MobiDB-lite"/>
    </source>
</evidence>
<dbReference type="InterPro" id="IPR029063">
    <property type="entry name" value="SAM-dependent_MTases_sf"/>
</dbReference>
<dbReference type="GO" id="GO:0044027">
    <property type="term" value="P:negative regulation of gene expression via chromosomal CpG island methylation"/>
    <property type="evidence" value="ECO:0007669"/>
    <property type="project" value="TreeGrafter"/>
</dbReference>
<evidence type="ECO:0000259" key="4">
    <source>
        <dbReference type="PROSITE" id="PS50013"/>
    </source>
</evidence>
<dbReference type="InterPro" id="IPR000953">
    <property type="entry name" value="Chromo/chromo_shadow_dom"/>
</dbReference>
<keyword evidence="6" id="KW-1185">Reference proteome</keyword>
<dbReference type="CDD" id="cd18635">
    <property type="entry name" value="CD_CMT3_like"/>
    <property type="match status" value="1"/>
</dbReference>
<comment type="subcellular location">
    <subcellularLocation>
        <location evidence="1">Nucleus</location>
    </subcellularLocation>
</comment>
<gene>
    <name evidence="5" type="ORF">MKW98_019700</name>
</gene>
<dbReference type="SMART" id="SM00298">
    <property type="entry name" value="CHROMO"/>
    <property type="match status" value="1"/>
</dbReference>
<dbReference type="EMBL" id="JAJJMB010001902">
    <property type="protein sequence ID" value="KAI3954569.1"/>
    <property type="molecule type" value="Genomic_DNA"/>
</dbReference>
<evidence type="ECO:0000313" key="6">
    <source>
        <dbReference type="Proteomes" id="UP001202328"/>
    </source>
</evidence>
<dbReference type="PANTHER" id="PTHR10629:SF50">
    <property type="entry name" value="DNA (CYTOSINE-5)-METHYLTRANSFERASE CMT3"/>
    <property type="match status" value="1"/>
</dbReference>
<dbReference type="InterPro" id="IPR023780">
    <property type="entry name" value="Chromo_domain"/>
</dbReference>
<dbReference type="Gene3D" id="2.30.30.490">
    <property type="match status" value="1"/>
</dbReference>
<dbReference type="Gene3D" id="3.40.50.150">
    <property type="entry name" value="Vaccinia Virus protein VP39"/>
    <property type="match status" value="2"/>
</dbReference>
<dbReference type="InterPro" id="IPR043151">
    <property type="entry name" value="BAH_sf"/>
</dbReference>
<dbReference type="SUPFAM" id="SSF54160">
    <property type="entry name" value="Chromo domain-like"/>
    <property type="match status" value="1"/>
</dbReference>
<dbReference type="PANTHER" id="PTHR10629">
    <property type="entry name" value="CYTOSINE-SPECIFIC METHYLTRANSFERASE"/>
    <property type="match status" value="1"/>
</dbReference>
<dbReference type="GO" id="GO:0003677">
    <property type="term" value="F:DNA binding"/>
    <property type="evidence" value="ECO:0007669"/>
    <property type="project" value="TreeGrafter"/>
</dbReference>
<evidence type="ECO:0000256" key="2">
    <source>
        <dbReference type="ARBA" id="ARBA00023242"/>
    </source>
</evidence>
<dbReference type="SUPFAM" id="SSF53335">
    <property type="entry name" value="S-adenosyl-L-methionine-dependent methyltransferases"/>
    <property type="match status" value="1"/>
</dbReference>
<dbReference type="PROSITE" id="PS00598">
    <property type="entry name" value="CHROMO_1"/>
    <property type="match status" value="1"/>
</dbReference>
<dbReference type="InterPro" id="IPR023779">
    <property type="entry name" value="Chromodomain_CS"/>
</dbReference>
<evidence type="ECO:0000313" key="5">
    <source>
        <dbReference type="EMBL" id="KAI3954569.1"/>
    </source>
</evidence>
<dbReference type="PROSITE" id="PS50013">
    <property type="entry name" value="CHROMO_2"/>
    <property type="match status" value="1"/>
</dbReference>
<feature type="compositionally biased region" description="Acidic residues" evidence="3">
    <location>
        <begin position="188"/>
        <end position="198"/>
    </location>
</feature>
<sequence>TNRQPFCWWCISHLHSLFNRLPFQATKTQVIKEHSHKIEPKRVFSSDSRDDNPLDCIVQKVTVVQASTNVPECEFFYDMSYSEEFCTFENLRIGNQQDAAASSSSSIIYSEGSSKAVDVATADPNQPSSSGESEKVMTLLDLYAGCGGMSTGLCMGAAASDVNLVTRWAVDFNKDACESLQFNHPATENEENEETEEEPQMRPPDENGEFEVQKVIGIHYGANPDTDEGPAALHYKVKWKGWGSDWDSWEPATNLKNCKDCIEDFVTRGYKSHILPLPVSVYPV</sequence>
<dbReference type="GO" id="GO:0005634">
    <property type="term" value="C:nucleus"/>
    <property type="evidence" value="ECO:0007669"/>
    <property type="project" value="UniProtKB-SubCell"/>
</dbReference>
<feature type="non-terminal residue" evidence="5">
    <location>
        <position position="284"/>
    </location>
</feature>
<reference evidence="5" key="1">
    <citation type="submission" date="2022-04" db="EMBL/GenBank/DDBJ databases">
        <title>A functionally conserved STORR gene fusion in Papaver species that diverged 16.8 million years ago.</title>
        <authorList>
            <person name="Catania T."/>
        </authorList>
    </citation>
    <scope>NUCLEOTIDE SEQUENCE</scope>
    <source>
        <strain evidence="5">S-188037</strain>
    </source>
</reference>
<evidence type="ECO:0000256" key="1">
    <source>
        <dbReference type="ARBA" id="ARBA00004123"/>
    </source>
</evidence>
<comment type="caution">
    <text evidence="5">The sequence shown here is derived from an EMBL/GenBank/DDBJ whole genome shotgun (WGS) entry which is preliminary data.</text>
</comment>